<keyword evidence="1" id="KW-0812">Transmembrane</keyword>
<name>E4XDA2_OIKDI</name>
<gene>
    <name evidence="2" type="ORF">GSOID_T00008141001</name>
</gene>
<evidence type="ECO:0000256" key="1">
    <source>
        <dbReference type="SAM" id="Phobius"/>
    </source>
</evidence>
<dbReference type="OrthoDB" id="10383496at2759"/>
<dbReference type="AlphaFoldDB" id="E4XDA2"/>
<feature type="transmembrane region" description="Helical" evidence="1">
    <location>
        <begin position="512"/>
        <end position="531"/>
    </location>
</feature>
<keyword evidence="3" id="KW-1185">Reference proteome</keyword>
<dbReference type="EMBL" id="FN653038">
    <property type="protein sequence ID" value="CBY24137.1"/>
    <property type="molecule type" value="Genomic_DNA"/>
</dbReference>
<protein>
    <submittedName>
        <fullName evidence="2">Uncharacterized protein</fullName>
    </submittedName>
</protein>
<dbReference type="InParanoid" id="E4XDA2"/>
<accession>E4XDA2</accession>
<sequence>MKSFGLLIFRCVFGLDIAPKSQVGFDKLYYEITPETDNCYPTYEVNLNLADAQTNFGSSALIENFGQEVQVQANDLKLIYNRDSTIPKESLSIEPTANLTENLNSGKIWCWTTTDNFEVFFAFIKAGESTFKDLCENPSHLDDAKLVELLCNSADETLAWYMKKDNSNFRGNAYPAQPIDESTLPTSISTTFCGSSDEYCSSDIILQKLGDNTLASFYFFQSFLGACQSSPVSVKKKIVKKRCPQIASNIAELTGLTNTNICATKKCLETVPLTVQNAAGNSVDLTSPSSSYVQTMELRIETSSGPSGYTISAAMLIIDYSNEAPKPTIISILEGSLSENSALQSHILPGKELQTSPSLDFTSCLITDYGINFGEDHIMSCSLSVALDGTCDNDVLAIKNRINLEFGKTATLGPENIAIQKKIEDLGDCVYPLAFQTTILYDEGAPNFEYSIVGAQNEYFYHSNTTTFSSDSSYKIEHRVVFVKYSHQSADIFSFLLGSCDNSELCIPNASTIAPVCFAIVLTIFLLWIYASRDDQMHLKLKLH</sequence>
<proteinExistence type="predicted"/>
<dbReference type="Proteomes" id="UP000001307">
    <property type="component" value="Unassembled WGS sequence"/>
</dbReference>
<keyword evidence="1" id="KW-1133">Transmembrane helix</keyword>
<evidence type="ECO:0000313" key="2">
    <source>
        <dbReference type="EMBL" id="CBY24137.1"/>
    </source>
</evidence>
<evidence type="ECO:0000313" key="3">
    <source>
        <dbReference type="Proteomes" id="UP000001307"/>
    </source>
</evidence>
<reference evidence="2" key="1">
    <citation type="journal article" date="2010" name="Science">
        <title>Plasticity of animal genome architecture unmasked by rapid evolution of a pelagic tunicate.</title>
        <authorList>
            <person name="Denoeud F."/>
            <person name="Henriet S."/>
            <person name="Mungpakdee S."/>
            <person name="Aury J.M."/>
            <person name="Da Silva C."/>
            <person name="Brinkmann H."/>
            <person name="Mikhaleva J."/>
            <person name="Olsen L.C."/>
            <person name="Jubin C."/>
            <person name="Canestro C."/>
            <person name="Bouquet J.M."/>
            <person name="Danks G."/>
            <person name="Poulain J."/>
            <person name="Campsteijn C."/>
            <person name="Adamski M."/>
            <person name="Cross I."/>
            <person name="Yadetie F."/>
            <person name="Muffato M."/>
            <person name="Louis A."/>
            <person name="Butcher S."/>
            <person name="Tsagkogeorga G."/>
            <person name="Konrad A."/>
            <person name="Singh S."/>
            <person name="Jensen M.F."/>
            <person name="Cong E.H."/>
            <person name="Eikeseth-Otteraa H."/>
            <person name="Noel B."/>
            <person name="Anthouard V."/>
            <person name="Porcel B.M."/>
            <person name="Kachouri-Lafond R."/>
            <person name="Nishino A."/>
            <person name="Ugolini M."/>
            <person name="Chourrout P."/>
            <person name="Nishida H."/>
            <person name="Aasland R."/>
            <person name="Huzurbazar S."/>
            <person name="Westhof E."/>
            <person name="Delsuc F."/>
            <person name="Lehrach H."/>
            <person name="Reinhardt R."/>
            <person name="Weissenbach J."/>
            <person name="Roy S.W."/>
            <person name="Artiguenave F."/>
            <person name="Postlethwait J.H."/>
            <person name="Manak J.R."/>
            <person name="Thompson E.M."/>
            <person name="Jaillon O."/>
            <person name="Du Pasquier L."/>
            <person name="Boudinot P."/>
            <person name="Liberles D.A."/>
            <person name="Volff J.N."/>
            <person name="Philippe H."/>
            <person name="Lenhard B."/>
            <person name="Roest Crollius H."/>
            <person name="Wincker P."/>
            <person name="Chourrout D."/>
        </authorList>
    </citation>
    <scope>NUCLEOTIDE SEQUENCE [LARGE SCALE GENOMIC DNA]</scope>
</reference>
<keyword evidence="1" id="KW-0472">Membrane</keyword>
<organism evidence="2">
    <name type="scientific">Oikopleura dioica</name>
    <name type="common">Tunicate</name>
    <dbReference type="NCBI Taxonomy" id="34765"/>
    <lineage>
        <taxon>Eukaryota</taxon>
        <taxon>Metazoa</taxon>
        <taxon>Chordata</taxon>
        <taxon>Tunicata</taxon>
        <taxon>Appendicularia</taxon>
        <taxon>Copelata</taxon>
        <taxon>Oikopleuridae</taxon>
        <taxon>Oikopleura</taxon>
    </lineage>
</organism>